<feature type="domain" description="PPM-type phosphatase" evidence="2">
    <location>
        <begin position="97"/>
        <end position="302"/>
    </location>
</feature>
<dbReference type="EMBL" id="JACIIZ010000036">
    <property type="protein sequence ID" value="MBB6255414.1"/>
    <property type="molecule type" value="Genomic_DNA"/>
</dbReference>
<organism evidence="3 4">
    <name type="scientific">Nitrospirillum iridis</name>
    <dbReference type="NCBI Taxonomy" id="765888"/>
    <lineage>
        <taxon>Bacteria</taxon>
        <taxon>Pseudomonadati</taxon>
        <taxon>Pseudomonadota</taxon>
        <taxon>Alphaproteobacteria</taxon>
        <taxon>Rhodospirillales</taxon>
        <taxon>Azospirillaceae</taxon>
        <taxon>Nitrospirillum</taxon>
    </lineage>
</organism>
<dbReference type="Pfam" id="PF13672">
    <property type="entry name" value="PP2C_2"/>
    <property type="match status" value="1"/>
</dbReference>
<evidence type="ECO:0000313" key="4">
    <source>
        <dbReference type="Proteomes" id="UP000539175"/>
    </source>
</evidence>
<dbReference type="Proteomes" id="UP000539175">
    <property type="component" value="Unassembled WGS sequence"/>
</dbReference>
<proteinExistence type="predicted"/>
<name>A0A7X0B788_9PROT</name>
<gene>
    <name evidence="3" type="ORF">FHS74_006013</name>
</gene>
<evidence type="ECO:0000313" key="3">
    <source>
        <dbReference type="EMBL" id="MBB6255414.1"/>
    </source>
</evidence>
<comment type="caution">
    <text evidence="3">The sequence shown here is derived from an EMBL/GenBank/DDBJ whole genome shotgun (WGS) entry which is preliminary data.</text>
</comment>
<dbReference type="AlphaFoldDB" id="A0A7X0B788"/>
<keyword evidence="4" id="KW-1185">Reference proteome</keyword>
<accession>A0A7X0B788</accession>
<reference evidence="3 4" key="1">
    <citation type="submission" date="2020-08" db="EMBL/GenBank/DDBJ databases">
        <title>Genomic Encyclopedia of Type Strains, Phase IV (KMG-IV): sequencing the most valuable type-strain genomes for metagenomic binning, comparative biology and taxonomic classification.</title>
        <authorList>
            <person name="Goeker M."/>
        </authorList>
    </citation>
    <scope>NUCLEOTIDE SEQUENCE [LARGE SCALE GENOMIC DNA]</scope>
    <source>
        <strain evidence="3 4">DSM 22198</strain>
    </source>
</reference>
<evidence type="ECO:0000256" key="1">
    <source>
        <dbReference type="SAM" id="MobiDB-lite"/>
    </source>
</evidence>
<dbReference type="InterPro" id="IPR001932">
    <property type="entry name" value="PPM-type_phosphatase-like_dom"/>
</dbReference>
<evidence type="ECO:0000259" key="2">
    <source>
        <dbReference type="Pfam" id="PF13672"/>
    </source>
</evidence>
<dbReference type="RefSeq" id="WP_184807923.1">
    <property type="nucleotide sequence ID" value="NZ_JACIIZ010000036.1"/>
</dbReference>
<protein>
    <recommendedName>
        <fullName evidence="2">PPM-type phosphatase domain-containing protein</fullName>
    </recommendedName>
</protein>
<feature type="region of interest" description="Disordered" evidence="1">
    <location>
        <begin position="449"/>
        <end position="468"/>
    </location>
</feature>
<sequence length="687" mass="72483">MASYNSEDSPVMLSEINVWTCYGCRNGLAMAKGRQLPPNSKIILGHDPTVLLLGGESVDITTDEPPLALTLTDNEIGWIRAPGNGAVAATWYGPDEQTKSSNQDFALAARICGYGGREYIFAAVADGVTTRTFWAARSARLACLTALRVMAQAVTSKGEITDNDLTNLRVGLAKALRDVFERDKAVLVASNAVPEGWSTDVYNKNRGNPAYWYNSTLLVSVLGDDVGVILFAGDGGIHVSKRTKGVTGVPIRPLKTGEGLEISSFVSLSVTEADFRAARLSDIQSLDSVDIVMATDGVDRTLQIECPDDYDTLNLSSSSSALGELKRLGMMPKREVDNYSIARLTWPINAAPGGRRRTLASPVSVAEPTAVSGPASVSASFPVDTASAFPVAESVPAEDNYTRRFPIGIAASSVLVGASLTLGIMAAFNFSHFRDTVVAHLLGRQNPENGTVPVVQAPATGASDGQGSVNAAADEAARNAEDAAVNAAADEAARNAEDAAVNAAADEAARNAKDAAVNAAADEAARNAKDAAELGQGAWTQEIERLTAEAKAAAEANGGMQTSCLSTKSKNGVLLDPEKMVQPKEYSIEKRSSERKEDIGSDVLKNMPVLFCANVDSEYKKIITKNIAGKFIYEPGKKGFIYSIDGPCVGTNTACAAYFIVATKDTSGVMSVYRVAIRNKTTGEGAR</sequence>